<protein>
    <submittedName>
        <fullName evidence="6">LysR family transcriptional regulator</fullName>
    </submittedName>
</protein>
<evidence type="ECO:0000313" key="6">
    <source>
        <dbReference type="EMBL" id="UXZ04745.1"/>
    </source>
</evidence>
<dbReference type="InterPro" id="IPR036388">
    <property type="entry name" value="WH-like_DNA-bd_sf"/>
</dbReference>
<keyword evidence="7" id="KW-1185">Reference proteome</keyword>
<comment type="similarity">
    <text evidence="1">Belongs to the LysR transcriptional regulatory family.</text>
</comment>
<keyword evidence="2" id="KW-0805">Transcription regulation</keyword>
<reference evidence="6" key="1">
    <citation type="submission" date="2021-12" db="EMBL/GenBank/DDBJ databases">
        <title>taxonomy of Moraxella sp. ZY201224.</title>
        <authorList>
            <person name="Li F."/>
        </authorList>
    </citation>
    <scope>NUCLEOTIDE SEQUENCE</scope>
    <source>
        <strain evidence="6">ZY201224</strain>
    </source>
</reference>
<keyword evidence="3" id="KW-0238">DNA-binding</keyword>
<keyword evidence="4" id="KW-0804">Transcription</keyword>
<dbReference type="SUPFAM" id="SSF53850">
    <property type="entry name" value="Periplasmic binding protein-like II"/>
    <property type="match status" value="1"/>
</dbReference>
<dbReference type="Gene3D" id="3.40.190.290">
    <property type="match status" value="1"/>
</dbReference>
<evidence type="ECO:0000256" key="2">
    <source>
        <dbReference type="ARBA" id="ARBA00023015"/>
    </source>
</evidence>
<gene>
    <name evidence="6" type="ORF">LU297_09315</name>
</gene>
<evidence type="ECO:0000256" key="3">
    <source>
        <dbReference type="ARBA" id="ARBA00023125"/>
    </source>
</evidence>
<evidence type="ECO:0000256" key="4">
    <source>
        <dbReference type="ARBA" id="ARBA00023163"/>
    </source>
</evidence>
<dbReference type="Pfam" id="PF00126">
    <property type="entry name" value="HTH_1"/>
    <property type="match status" value="1"/>
</dbReference>
<dbReference type="InterPro" id="IPR005119">
    <property type="entry name" value="LysR_subst-bd"/>
</dbReference>
<name>A0ABY6F4C2_9GAMM</name>
<accession>A0ABY6F4C2</accession>
<dbReference type="InterPro" id="IPR000847">
    <property type="entry name" value="LysR_HTH_N"/>
</dbReference>
<dbReference type="SUPFAM" id="SSF46785">
    <property type="entry name" value="Winged helix' DNA-binding domain"/>
    <property type="match status" value="1"/>
</dbReference>
<dbReference type="EMBL" id="CP089977">
    <property type="protein sequence ID" value="UXZ04745.1"/>
    <property type="molecule type" value="Genomic_DNA"/>
</dbReference>
<evidence type="ECO:0000256" key="1">
    <source>
        <dbReference type="ARBA" id="ARBA00009437"/>
    </source>
</evidence>
<dbReference type="Proteomes" id="UP001063782">
    <property type="component" value="Chromosome"/>
</dbReference>
<dbReference type="InterPro" id="IPR050950">
    <property type="entry name" value="HTH-type_LysR_regulators"/>
</dbReference>
<dbReference type="PANTHER" id="PTHR30419:SF30">
    <property type="entry name" value="LYSR FAMILY TRANSCRIPTIONAL REGULATOR"/>
    <property type="match status" value="1"/>
</dbReference>
<proteinExistence type="inferred from homology"/>
<dbReference type="Gene3D" id="1.10.10.10">
    <property type="entry name" value="Winged helix-like DNA-binding domain superfamily/Winged helix DNA-binding domain"/>
    <property type="match status" value="1"/>
</dbReference>
<dbReference type="PANTHER" id="PTHR30419">
    <property type="entry name" value="HTH-TYPE TRANSCRIPTIONAL REGULATOR YBHD"/>
    <property type="match status" value="1"/>
</dbReference>
<dbReference type="PRINTS" id="PR00039">
    <property type="entry name" value="HTHLYSR"/>
</dbReference>
<feature type="domain" description="HTH lysR-type" evidence="5">
    <location>
        <begin position="3"/>
        <end position="60"/>
    </location>
</feature>
<dbReference type="Pfam" id="PF03466">
    <property type="entry name" value="LysR_substrate"/>
    <property type="match status" value="1"/>
</dbReference>
<dbReference type="RefSeq" id="WP_263076238.1">
    <property type="nucleotide sequence ID" value="NZ_CP089977.1"/>
</dbReference>
<evidence type="ECO:0000259" key="5">
    <source>
        <dbReference type="PROSITE" id="PS50931"/>
    </source>
</evidence>
<sequence>MNITFRQLKAFTSVARHKSFTKAADELHLTQSSLSGLIKEMERHIDTRLFDRTTRQIHLSDAGERILPHALRVLHDMQLLGNEIADLKDFHQGKVRIAAPQQLAASAMPELIRQFKLTYPDIQVNLIDCSIEDVINQVQILDADLGIGPEYPFSADVVANELFTSPFCLVLRPDHPLADRQKLTWRDLGENDLITLQEPFAKQIADELPLDISSRLFRSDYEVNFLSTALGMVKMGLGITVALSYADAWVKEQGLVMVPISEPVISRKFLLYKNKHRSITPATAAFENFLAKYVSAWGHHQSA</sequence>
<dbReference type="CDD" id="cd08440">
    <property type="entry name" value="PBP2_LTTR_like_4"/>
    <property type="match status" value="1"/>
</dbReference>
<dbReference type="InterPro" id="IPR036390">
    <property type="entry name" value="WH_DNA-bd_sf"/>
</dbReference>
<evidence type="ECO:0000313" key="7">
    <source>
        <dbReference type="Proteomes" id="UP001063782"/>
    </source>
</evidence>
<dbReference type="PROSITE" id="PS50931">
    <property type="entry name" value="HTH_LYSR"/>
    <property type="match status" value="1"/>
</dbReference>
<organism evidence="6 7">
    <name type="scientific">Moraxella nasicaprae</name>
    <dbReference type="NCBI Taxonomy" id="2904122"/>
    <lineage>
        <taxon>Bacteria</taxon>
        <taxon>Pseudomonadati</taxon>
        <taxon>Pseudomonadota</taxon>
        <taxon>Gammaproteobacteria</taxon>
        <taxon>Moraxellales</taxon>
        <taxon>Moraxellaceae</taxon>
        <taxon>Moraxella</taxon>
    </lineage>
</organism>